<feature type="binding site" evidence="5">
    <location>
        <position position="130"/>
    </location>
    <ligand>
        <name>Mg(2+)</name>
        <dbReference type="ChEBI" id="CHEBI:18420"/>
    </ligand>
</feature>
<dbReference type="Pfam" id="PF00293">
    <property type="entry name" value="NUDIX"/>
    <property type="match status" value="1"/>
</dbReference>
<evidence type="ECO:0000256" key="4">
    <source>
        <dbReference type="PIRSR" id="PIRSR037599-1"/>
    </source>
</evidence>
<sequence>MFSNNKMVKKLDSNTFKNVVTYTPLVSIDLIVCNSKKQILLGLRNNRPAKGYWFVPGGRVYKDETFDIAFQRLTTDELGVTYDNRDKKFIGYYQHFYQDNFSDENFTTHYVVISYLIEKDIDISKLPLEQHKYYKWWDINKILSSSEVHENTKAYFLNNQYHSW</sequence>
<dbReference type="EMBL" id="JN097785">
    <property type="protein sequence ID" value="AFH02811.1"/>
    <property type="molecule type" value="Genomic_DNA"/>
</dbReference>
<accession>H9XTR5</accession>
<evidence type="ECO:0000313" key="8">
    <source>
        <dbReference type="EMBL" id="AFH02811.1"/>
    </source>
</evidence>
<feature type="binding site" evidence="5">
    <location>
        <position position="77"/>
    </location>
    <ligand>
        <name>Mg(2+)</name>
        <dbReference type="ChEBI" id="CHEBI:18420"/>
    </ligand>
</feature>
<dbReference type="PROSITE" id="PS51462">
    <property type="entry name" value="NUDIX"/>
    <property type="match status" value="1"/>
</dbReference>
<dbReference type="SUPFAM" id="SSF55811">
    <property type="entry name" value="Nudix"/>
    <property type="match status" value="1"/>
</dbReference>
<dbReference type="GO" id="GO:0046872">
    <property type="term" value="F:metal ion binding"/>
    <property type="evidence" value="ECO:0007669"/>
    <property type="project" value="UniProtKB-KW"/>
</dbReference>
<dbReference type="PIRSF" id="PIRSF037599">
    <property type="entry name" value="GDPMH"/>
    <property type="match status" value="1"/>
</dbReference>
<keyword evidence="1 5" id="KW-0479">Metal-binding</keyword>
<organism evidence="8">
    <name type="scientific">Providencia alcalifaciens</name>
    <dbReference type="NCBI Taxonomy" id="126385"/>
    <lineage>
        <taxon>Bacteria</taxon>
        <taxon>Pseudomonadati</taxon>
        <taxon>Pseudomonadota</taxon>
        <taxon>Gammaproteobacteria</taxon>
        <taxon>Enterobacterales</taxon>
        <taxon>Morganellaceae</taxon>
        <taxon>Providencia</taxon>
    </lineage>
</organism>
<evidence type="ECO:0000256" key="3">
    <source>
        <dbReference type="ARBA" id="ARBA00022842"/>
    </source>
</evidence>
<feature type="binding site" evidence="5">
    <location>
        <position position="57"/>
    </location>
    <ligand>
        <name>Mg(2+)</name>
        <dbReference type="ChEBI" id="CHEBI:18420"/>
    </ligand>
</feature>
<evidence type="ECO:0000259" key="7">
    <source>
        <dbReference type="PROSITE" id="PS51462"/>
    </source>
</evidence>
<dbReference type="InterPro" id="IPR033715">
    <property type="entry name" value="GDPMH"/>
</dbReference>
<dbReference type="PANTHER" id="PTHR43046">
    <property type="entry name" value="GDP-MANNOSE MANNOSYL HYDROLASE"/>
    <property type="match status" value="1"/>
</dbReference>
<evidence type="ECO:0000256" key="1">
    <source>
        <dbReference type="ARBA" id="ARBA00022723"/>
    </source>
</evidence>
<dbReference type="NCBIfam" id="NF011963">
    <property type="entry name" value="PRK15434.1"/>
    <property type="match status" value="1"/>
</dbReference>
<protein>
    <submittedName>
        <fullName evidence="8">GDP-mannose mannosyl hydrolase</fullName>
    </submittedName>
</protein>
<evidence type="ECO:0000256" key="2">
    <source>
        <dbReference type="ARBA" id="ARBA00022801"/>
    </source>
</evidence>
<evidence type="ECO:0000256" key="5">
    <source>
        <dbReference type="PIRSR" id="PIRSR037599-3"/>
    </source>
</evidence>
<proteinExistence type="predicted"/>
<dbReference type="AlphaFoldDB" id="H9XTR5"/>
<keyword evidence="3 5" id="KW-0460">Magnesium</keyword>
<gene>
    <name evidence="8" type="primary">gmm</name>
</gene>
<dbReference type="GO" id="GO:0008727">
    <property type="term" value="F:GDP-mannose mannosyl hydrolase activity"/>
    <property type="evidence" value="ECO:0007669"/>
    <property type="project" value="InterPro"/>
</dbReference>
<dbReference type="InterPro" id="IPR000086">
    <property type="entry name" value="NUDIX_hydrolase_dom"/>
</dbReference>
<comment type="cofactor">
    <cofactor evidence="5">
        <name>Mg(2+)</name>
        <dbReference type="ChEBI" id="CHEBI:18420"/>
    </cofactor>
    <text evidence="5">Binds 1 Mg(2+) ion per subunit.</text>
</comment>
<dbReference type="PANTHER" id="PTHR43046:SF12">
    <property type="entry name" value="GDP-MANNOSE MANNOSYL HYDROLASE"/>
    <property type="match status" value="1"/>
</dbReference>
<feature type="short sequence motif" description="Nudix box" evidence="6">
    <location>
        <begin position="58"/>
        <end position="79"/>
    </location>
</feature>
<name>H9XTR5_9GAMM</name>
<dbReference type="InterPro" id="IPR015797">
    <property type="entry name" value="NUDIX_hydrolase-like_dom_sf"/>
</dbReference>
<dbReference type="Gene3D" id="3.90.79.10">
    <property type="entry name" value="Nucleoside Triphosphate Pyrophosphohydrolase"/>
    <property type="match status" value="1"/>
</dbReference>
<feature type="domain" description="Nudix hydrolase" evidence="7">
    <location>
        <begin position="21"/>
        <end position="161"/>
    </location>
</feature>
<feature type="site" description="Critical for catalysis" evidence="4">
    <location>
        <position position="131"/>
    </location>
</feature>
<dbReference type="CDD" id="cd03430">
    <property type="entry name" value="NUDIX_GDPMH_NudD"/>
    <property type="match status" value="1"/>
</dbReference>
<keyword evidence="2 8" id="KW-0378">Hydrolase</keyword>
<evidence type="ECO:0000256" key="6">
    <source>
        <dbReference type="PIRSR" id="PIRSR037599-4"/>
    </source>
</evidence>
<reference evidence="8" key="1">
    <citation type="journal article" date="2012" name="Microbiology">
        <title>Localization and molecular characterization of putative O antigen gene clusters of Providencia species.</title>
        <authorList>
            <person name="Ovchinnikova O.G."/>
            <person name="Liu B."/>
            <person name="Guo D."/>
            <person name="Kocharova N.A."/>
            <person name="Shashkov A.S."/>
            <person name="Chen M."/>
            <person name="Feng L."/>
            <person name="Rozalski A."/>
            <person name="Knirel Y.A."/>
            <person name="Wang L."/>
        </authorList>
    </citation>
    <scope>NUCLEOTIDE SEQUENCE</scope>
</reference>